<evidence type="ECO:0000313" key="2">
    <source>
        <dbReference type="Proteomes" id="UP001386437"/>
    </source>
</evidence>
<name>A0ABU8IRR0_9BURK</name>
<protein>
    <submittedName>
        <fullName evidence="1">Porin</fullName>
    </submittedName>
</protein>
<comment type="caution">
    <text evidence="1">The sequence shown here is derived from an EMBL/GenBank/DDBJ whole genome shotgun (WGS) entry which is preliminary data.</text>
</comment>
<dbReference type="Proteomes" id="UP001386437">
    <property type="component" value="Unassembled WGS sequence"/>
</dbReference>
<gene>
    <name evidence="1" type="ORF">H3V53_13240</name>
</gene>
<evidence type="ECO:0000313" key="1">
    <source>
        <dbReference type="EMBL" id="MEI5998130.1"/>
    </source>
</evidence>
<feature type="non-terminal residue" evidence="1">
    <location>
        <position position="1"/>
    </location>
</feature>
<dbReference type="Gene3D" id="2.40.160.10">
    <property type="entry name" value="Porin"/>
    <property type="match status" value="1"/>
</dbReference>
<dbReference type="EMBL" id="JACFYJ010000017">
    <property type="protein sequence ID" value="MEI5998130.1"/>
    <property type="molecule type" value="Genomic_DNA"/>
</dbReference>
<dbReference type="SUPFAM" id="SSF56935">
    <property type="entry name" value="Porins"/>
    <property type="match status" value="1"/>
</dbReference>
<accession>A0ABU8IRR0</accession>
<organism evidence="1 2">
    <name type="scientific">Paraburkholderia bengalensis</name>
    <dbReference type="NCBI Taxonomy" id="2747562"/>
    <lineage>
        <taxon>Bacteria</taxon>
        <taxon>Pseudomonadati</taxon>
        <taxon>Pseudomonadota</taxon>
        <taxon>Betaproteobacteria</taxon>
        <taxon>Burkholderiales</taxon>
        <taxon>Burkholderiaceae</taxon>
        <taxon>Paraburkholderia</taxon>
    </lineage>
</organism>
<reference evidence="1 2" key="1">
    <citation type="journal article" date="2022" name="Arch. Microbiol.">
        <title>Paraburkholderia bengalensis sp. nov. isolated from roots of Oryza sativa, IR64.</title>
        <authorList>
            <person name="Nag P."/>
            <person name="Mondal N."/>
            <person name="Sarkar J."/>
            <person name="Das S."/>
        </authorList>
    </citation>
    <scope>NUCLEOTIDE SEQUENCE [LARGE SCALE GENOMIC DNA]</scope>
    <source>
        <strain evidence="1 2">IR64_4_BI</strain>
    </source>
</reference>
<proteinExistence type="predicted"/>
<dbReference type="InterPro" id="IPR023614">
    <property type="entry name" value="Porin_dom_sf"/>
</dbReference>
<sequence>VELSAAYTYSRAGGNAGSGSPHWNQVSAMADYSFSRRTDVYIQGTWQGLSASSDSPLGVAWINGVSAPSSTNNQVEATIGLRHRF</sequence>
<keyword evidence="2" id="KW-1185">Reference proteome</keyword>